<dbReference type="GO" id="GO:0016746">
    <property type="term" value="F:acyltransferase activity"/>
    <property type="evidence" value="ECO:0007669"/>
    <property type="project" value="UniProtKB-KW"/>
</dbReference>
<dbReference type="SUPFAM" id="SSF53474">
    <property type="entry name" value="alpha/beta-Hydrolases"/>
    <property type="match status" value="1"/>
</dbReference>
<dbReference type="PANTHER" id="PTHR43433:SF4">
    <property type="entry name" value="NON-HEME CHLOROPEROXIDASE-RELATED"/>
    <property type="match status" value="1"/>
</dbReference>
<keyword evidence="2" id="KW-0808">Transferase</keyword>
<keyword evidence="2" id="KW-0012">Acyltransferase</keyword>
<name>A0A212JH91_9PROT</name>
<dbReference type="InterPro" id="IPR050471">
    <property type="entry name" value="AB_hydrolase"/>
</dbReference>
<organism evidence="2">
    <name type="scientific">uncultured Alphaproteobacteria bacterium</name>
    <dbReference type="NCBI Taxonomy" id="91750"/>
    <lineage>
        <taxon>Bacteria</taxon>
        <taxon>Pseudomonadati</taxon>
        <taxon>Pseudomonadota</taxon>
        <taxon>Alphaproteobacteria</taxon>
        <taxon>environmental samples</taxon>
    </lineage>
</organism>
<evidence type="ECO:0000259" key="1">
    <source>
        <dbReference type="Pfam" id="PF12697"/>
    </source>
</evidence>
<proteinExistence type="predicted"/>
<accession>A0A212JH91</accession>
<dbReference type="AlphaFoldDB" id="A0A212JH91"/>
<feature type="domain" description="AB hydrolase-1" evidence="1">
    <location>
        <begin position="31"/>
        <end position="221"/>
    </location>
</feature>
<dbReference type="GO" id="GO:0016787">
    <property type="term" value="F:hydrolase activity"/>
    <property type="evidence" value="ECO:0007669"/>
    <property type="project" value="UniProtKB-KW"/>
</dbReference>
<dbReference type="EMBL" id="FLUO01000001">
    <property type="protein sequence ID" value="SBV98780.1"/>
    <property type="molecule type" value="Genomic_DNA"/>
</dbReference>
<evidence type="ECO:0000313" key="2">
    <source>
        <dbReference type="EMBL" id="SBV98780.1"/>
    </source>
</evidence>
<dbReference type="InterPro" id="IPR000073">
    <property type="entry name" value="AB_hydrolase_1"/>
</dbReference>
<dbReference type="Pfam" id="PF12697">
    <property type="entry name" value="Abhydrolase_6"/>
    <property type="match status" value="1"/>
</dbReference>
<protein>
    <submittedName>
        <fullName evidence="2">Predicted hydrolase or acyltransferase</fullName>
    </submittedName>
</protein>
<dbReference type="PRINTS" id="PR00111">
    <property type="entry name" value="ABHYDROLASE"/>
</dbReference>
<dbReference type="PANTHER" id="PTHR43433">
    <property type="entry name" value="HYDROLASE, ALPHA/BETA FOLD FAMILY PROTEIN"/>
    <property type="match status" value="1"/>
</dbReference>
<keyword evidence="2" id="KW-0378">Hydrolase</keyword>
<reference evidence="2" key="1">
    <citation type="submission" date="2016-04" db="EMBL/GenBank/DDBJ databases">
        <authorList>
            <person name="Evans L.H."/>
            <person name="Alamgir A."/>
            <person name="Owens N."/>
            <person name="Weber N.D."/>
            <person name="Virtaneva K."/>
            <person name="Barbian K."/>
            <person name="Babar A."/>
            <person name="Rosenke K."/>
        </authorList>
    </citation>
    <scope>NUCLEOTIDE SEQUENCE</scope>
    <source>
        <strain evidence="2">86</strain>
    </source>
</reference>
<dbReference type="InterPro" id="IPR029058">
    <property type="entry name" value="AB_hydrolase_fold"/>
</dbReference>
<dbReference type="Gene3D" id="3.40.50.1820">
    <property type="entry name" value="alpha/beta hydrolase"/>
    <property type="match status" value="1"/>
</dbReference>
<gene>
    <name evidence="2" type="ORF">KL86APRO_11055</name>
</gene>
<sequence length="230" mass="24301">MRQDLVLLPGLACDARLYAPQTAALADLAVPLVPNLDAASVGEMADAVLGAAPKRFALAGLSMGGYVAMEILRRAPSRVTRLALISTTARPDAPEQTAMRRELIELARGDRFALVMPRLLPKLISAGRRDDAELRKLVVDMADAVGAETFARQQTAILSRPDSRDDLGRVTVPTVIVCGDADELTPPDRHREMAALIGGATLTVIPGSGHLATLEAPDAVGAALRAWLTA</sequence>